<dbReference type="EMBL" id="KF648875">
    <property type="protein sequence ID" value="AHE40580.1"/>
    <property type="molecule type" value="Genomic_DNA"/>
</dbReference>
<evidence type="ECO:0000313" key="2">
    <source>
        <dbReference type="EMBL" id="AHE40580.1"/>
    </source>
</evidence>
<reference evidence="2" key="1">
    <citation type="journal article" date="2014" name="Appl. Environ. Microbiol.">
        <title>Characterization of a Multiresistant Mosaic Plasmid from a Fish Farm Sediment Exiguobacterium sp. Isolate Reveals Aggregation of Functional Clinic-Associated Antibiotic Resistance Genes.</title>
        <authorList>
            <person name="Yang J."/>
            <person name="Wang C."/>
            <person name="Wu J."/>
            <person name="Liu L."/>
            <person name="Zhang G."/>
            <person name="Feng J."/>
        </authorList>
    </citation>
    <scope>NUCLEOTIDE SEQUENCE</scope>
    <source>
        <strain evidence="2">S3-2</strain>
        <plasmid evidence="2">pMC2</plasmid>
    </source>
</reference>
<feature type="domain" description="AAA" evidence="1">
    <location>
        <begin position="3"/>
        <end position="178"/>
    </location>
</feature>
<dbReference type="PANTHER" id="PTHR13696:SF99">
    <property type="entry name" value="COBYRINIC ACID AC-DIAMIDE SYNTHASE"/>
    <property type="match status" value="1"/>
</dbReference>
<accession>V9Z538</accession>
<dbReference type="AlphaFoldDB" id="V9Z538"/>
<geneLocation type="plasmid" evidence="2">
    <name>pMC2</name>
</geneLocation>
<organism evidence="2">
    <name type="scientific">Exiguobacterium sp. S3-2</name>
    <dbReference type="NCBI Taxonomy" id="1389960"/>
    <lineage>
        <taxon>Bacteria</taxon>
        <taxon>Bacillati</taxon>
        <taxon>Bacillota</taxon>
        <taxon>Bacilli</taxon>
        <taxon>Bacillales</taxon>
        <taxon>Bacillales Family XII. Incertae Sedis</taxon>
        <taxon>Exiguobacterium</taxon>
    </lineage>
</organism>
<proteinExistence type="predicted"/>
<dbReference type="InterPro" id="IPR025669">
    <property type="entry name" value="AAA_dom"/>
</dbReference>
<keyword evidence="2" id="KW-0614">Plasmid</keyword>
<evidence type="ECO:0000259" key="1">
    <source>
        <dbReference type="Pfam" id="PF13614"/>
    </source>
</evidence>
<dbReference type="CDD" id="cd02042">
    <property type="entry name" value="ParAB_family"/>
    <property type="match status" value="1"/>
</dbReference>
<dbReference type="Gene3D" id="3.40.50.300">
    <property type="entry name" value="P-loop containing nucleotide triphosphate hydrolases"/>
    <property type="match status" value="1"/>
</dbReference>
<sequence length="264" mass="29740">MNAKVINISNFKGGTGKTTTTVGTAYELSKSGYRVLVIDFDPQADSTAMLLPKLDLDENTTIFEAIHHGDLSLAKYEVKDNLDLIASDLDLTGLGDYLYKMHPQRLNERNSHLSKLIQPLKSEYDYIFIDVPPTVSVMTNNAFASSDYIILALQTQGASLRATKKLIPEIRQLVESLEIQPKILGVLAVIHSKSSATDKRIMKEAHELFEDAMFENIVQHRERIKAWGEDGITDNSSDHWDKDALEQYRLFGQEVIERIEKVEG</sequence>
<protein>
    <submittedName>
        <fullName evidence="2">Replication-associated protein RepB</fullName>
    </submittedName>
</protein>
<dbReference type="InterPro" id="IPR050678">
    <property type="entry name" value="DNA_Partitioning_ATPase"/>
</dbReference>
<dbReference type="InterPro" id="IPR027417">
    <property type="entry name" value="P-loop_NTPase"/>
</dbReference>
<name>V9Z538_9BACL</name>
<dbReference type="Pfam" id="PF13614">
    <property type="entry name" value="AAA_31"/>
    <property type="match status" value="1"/>
</dbReference>
<dbReference type="SUPFAM" id="SSF52540">
    <property type="entry name" value="P-loop containing nucleoside triphosphate hydrolases"/>
    <property type="match status" value="1"/>
</dbReference>
<dbReference type="PANTHER" id="PTHR13696">
    <property type="entry name" value="P-LOOP CONTAINING NUCLEOSIDE TRIPHOSPHATE HYDROLASE"/>
    <property type="match status" value="1"/>
</dbReference>